<feature type="domain" description="Peroxiredoxin C-terminal" evidence="8">
    <location>
        <begin position="153"/>
        <end position="182"/>
    </location>
</feature>
<keyword evidence="5" id="KW-0560">Oxidoreductase</keyword>
<accession>A0A9W7EGQ3</accession>
<evidence type="ECO:0000259" key="7">
    <source>
        <dbReference type="Pfam" id="PF00578"/>
    </source>
</evidence>
<dbReference type="Proteomes" id="UP001165082">
    <property type="component" value="Unassembled WGS sequence"/>
</dbReference>
<dbReference type="SUPFAM" id="SSF53383">
    <property type="entry name" value="PLP-dependent transferases"/>
    <property type="match status" value="1"/>
</dbReference>
<evidence type="ECO:0000256" key="1">
    <source>
        <dbReference type="ARBA" id="ARBA00001933"/>
    </source>
</evidence>
<dbReference type="SUPFAM" id="SSF52833">
    <property type="entry name" value="Thioredoxin-like"/>
    <property type="match status" value="1"/>
</dbReference>
<gene>
    <name evidence="9" type="ORF">TrRE_jg4434</name>
</gene>
<feature type="domain" description="Alkyl hydroperoxide reductase subunit C/ Thiol specific antioxidant" evidence="7">
    <location>
        <begin position="6"/>
        <end position="128"/>
    </location>
</feature>
<evidence type="ECO:0008006" key="11">
    <source>
        <dbReference type="Google" id="ProtNLM"/>
    </source>
</evidence>
<dbReference type="EMBL" id="BRXZ01001723">
    <property type="protein sequence ID" value="GMH77330.1"/>
    <property type="molecule type" value="Genomic_DNA"/>
</dbReference>
<dbReference type="Pfam" id="PF00578">
    <property type="entry name" value="AhpC-TSA"/>
    <property type="match status" value="1"/>
</dbReference>
<dbReference type="PANTHER" id="PTHR21152:SF24">
    <property type="entry name" value="ALANINE--GLYOXYLATE AMINOTRANSFERASE 1"/>
    <property type="match status" value="1"/>
</dbReference>
<evidence type="ECO:0000256" key="5">
    <source>
        <dbReference type="ARBA" id="ARBA00023002"/>
    </source>
</evidence>
<feature type="domain" description="Aminotransferase class V" evidence="6">
    <location>
        <begin position="196"/>
        <end position="488"/>
    </location>
</feature>
<keyword evidence="2" id="KW-0032">Aminotransferase</keyword>
<dbReference type="GO" id="GO:0005777">
    <property type="term" value="C:peroxisome"/>
    <property type="evidence" value="ECO:0007669"/>
    <property type="project" value="TreeGrafter"/>
</dbReference>
<comment type="caution">
    <text evidence="9">The sequence shown here is derived from an EMBL/GenBank/DDBJ whole genome shotgun (WGS) entry which is preliminary data.</text>
</comment>
<evidence type="ECO:0000256" key="4">
    <source>
        <dbReference type="ARBA" id="ARBA00022898"/>
    </source>
</evidence>
<protein>
    <recommendedName>
        <fullName evidence="11">Alanine--glyoxylate transaminase</fullName>
    </recommendedName>
</protein>
<evidence type="ECO:0000313" key="10">
    <source>
        <dbReference type="Proteomes" id="UP001165082"/>
    </source>
</evidence>
<evidence type="ECO:0000259" key="6">
    <source>
        <dbReference type="Pfam" id="PF00266"/>
    </source>
</evidence>
<dbReference type="InterPro" id="IPR015424">
    <property type="entry name" value="PyrdxlP-dep_Trfase"/>
</dbReference>
<dbReference type="GO" id="GO:0019265">
    <property type="term" value="P:glycine biosynthetic process, by transamination of glyoxylate"/>
    <property type="evidence" value="ECO:0007669"/>
    <property type="project" value="TreeGrafter"/>
</dbReference>
<dbReference type="Pfam" id="PF00266">
    <property type="entry name" value="Aminotran_5"/>
    <property type="match status" value="1"/>
</dbReference>
<dbReference type="AlphaFoldDB" id="A0A9W7EGQ3"/>
<keyword evidence="4" id="KW-0663">Pyridoxal phosphate</keyword>
<dbReference type="OrthoDB" id="7403325at2759"/>
<dbReference type="GO" id="GO:0051920">
    <property type="term" value="F:peroxiredoxin activity"/>
    <property type="evidence" value="ECO:0007669"/>
    <property type="project" value="InterPro"/>
</dbReference>
<evidence type="ECO:0000259" key="8">
    <source>
        <dbReference type="Pfam" id="PF10417"/>
    </source>
</evidence>
<evidence type="ECO:0000313" key="9">
    <source>
        <dbReference type="EMBL" id="GMH77330.1"/>
    </source>
</evidence>
<name>A0A9W7EGQ3_9STRA</name>
<keyword evidence="3" id="KW-0808">Transferase</keyword>
<dbReference type="InterPro" id="IPR015421">
    <property type="entry name" value="PyrdxlP-dep_Trfase_major"/>
</dbReference>
<evidence type="ECO:0000256" key="3">
    <source>
        <dbReference type="ARBA" id="ARBA00022679"/>
    </source>
</evidence>
<dbReference type="Gene3D" id="3.30.1020.10">
    <property type="entry name" value="Antioxidant, Horf6, Chain A, domain2"/>
    <property type="match status" value="1"/>
</dbReference>
<comment type="cofactor">
    <cofactor evidence="1">
        <name>pyridoxal 5'-phosphate</name>
        <dbReference type="ChEBI" id="CHEBI:597326"/>
    </cofactor>
</comment>
<dbReference type="InterPro" id="IPR036249">
    <property type="entry name" value="Thioredoxin-like_sf"/>
</dbReference>
<organism evidence="9 10">
    <name type="scientific">Triparma retinervis</name>
    <dbReference type="NCBI Taxonomy" id="2557542"/>
    <lineage>
        <taxon>Eukaryota</taxon>
        <taxon>Sar</taxon>
        <taxon>Stramenopiles</taxon>
        <taxon>Ochrophyta</taxon>
        <taxon>Bolidophyceae</taxon>
        <taxon>Parmales</taxon>
        <taxon>Triparmaceae</taxon>
        <taxon>Triparma</taxon>
    </lineage>
</organism>
<proteinExistence type="predicted"/>
<dbReference type="Pfam" id="PF10417">
    <property type="entry name" value="1-cysPrx_C"/>
    <property type="match status" value="1"/>
</dbReference>
<sequence length="566" mass="61759">MLTEGEAVPNLDVITQMDTSCLAQLLGGGTGILFSTPGAFDAVSLTELGEIARLKQEWEGRGVKVAALVCASVGSVQGFVVDIKAATGFQVDFPIICDESKELALKLGLMKGDGSSMRGVIFADADFHVSMSMNYPRSCGINFHEVLRLVDSVQLTEKHRVWTPVNWVRGQNVMVGPELSTKDMGPYTEFSVVYTDRALNSMSPPFVSTMQSINQTLKDTYKADKVVLIPGSGTYSMEAVARQFVRKGDNKPVVVRNGWFSFRWTELFESMGIGEDEHVYHMAEPVQNGEHIQYKPHDIDAVVASIHKEQPPIVCAPHVETSTGIMLTDEYIKKLSAAAHEVGALFVLDCIASGTCWVDMKELGIDVVISAPQKGWSGPAAVGLAMLSENAYAKMMDGPEATSFCVNLRKWSGMMQLYEGGGFGYHTTMPTDAIRSFDEIAENQKSIGLDKLNDAQYDMGWKARGMLESKGLTSVAAYPYQAPGVCVFYSPAGNDNPTMVKKFHETGMQIAAGVPWRINEPEGLNTFRIGLFGIDKLTNVDKTVKALEDGLDYVMSEESGKGKRVA</sequence>
<dbReference type="InterPro" id="IPR000866">
    <property type="entry name" value="AhpC/TSA"/>
</dbReference>
<dbReference type="GO" id="GO:0008453">
    <property type="term" value="F:alanine-glyoxylate transaminase activity"/>
    <property type="evidence" value="ECO:0007669"/>
    <property type="project" value="TreeGrafter"/>
</dbReference>
<dbReference type="GO" id="GO:0004760">
    <property type="term" value="F:L-serine-pyruvate transaminase activity"/>
    <property type="evidence" value="ECO:0007669"/>
    <property type="project" value="TreeGrafter"/>
</dbReference>
<dbReference type="InterPro" id="IPR000192">
    <property type="entry name" value="Aminotrans_V_dom"/>
</dbReference>
<keyword evidence="10" id="KW-1185">Reference proteome</keyword>
<reference evidence="9" key="1">
    <citation type="submission" date="2022-07" db="EMBL/GenBank/DDBJ databases">
        <title>Genome analysis of Parmales, a sister group of diatoms, reveals the evolutionary specialization of diatoms from phago-mixotrophs to photoautotrophs.</title>
        <authorList>
            <person name="Ban H."/>
            <person name="Sato S."/>
            <person name="Yoshikawa S."/>
            <person name="Kazumasa Y."/>
            <person name="Nakamura Y."/>
            <person name="Ichinomiya M."/>
            <person name="Saitoh K."/>
            <person name="Sato N."/>
            <person name="Blanc-Mathieu R."/>
            <person name="Endo H."/>
            <person name="Kuwata A."/>
            <person name="Ogata H."/>
        </authorList>
    </citation>
    <scope>NUCLEOTIDE SEQUENCE</scope>
</reference>
<dbReference type="Gene3D" id="3.90.1150.10">
    <property type="entry name" value="Aspartate Aminotransferase, domain 1"/>
    <property type="match status" value="1"/>
</dbReference>
<dbReference type="Gene3D" id="3.40.640.10">
    <property type="entry name" value="Type I PLP-dependent aspartate aminotransferase-like (Major domain)"/>
    <property type="match status" value="1"/>
</dbReference>
<dbReference type="InterPro" id="IPR015422">
    <property type="entry name" value="PyrdxlP-dep_Trfase_small"/>
</dbReference>
<dbReference type="Gene3D" id="3.40.30.10">
    <property type="entry name" value="Glutaredoxin"/>
    <property type="match status" value="1"/>
</dbReference>
<dbReference type="PANTHER" id="PTHR21152">
    <property type="entry name" value="AMINOTRANSFERASE CLASS V"/>
    <property type="match status" value="1"/>
</dbReference>
<evidence type="ECO:0000256" key="2">
    <source>
        <dbReference type="ARBA" id="ARBA00022576"/>
    </source>
</evidence>
<dbReference type="InterPro" id="IPR019479">
    <property type="entry name" value="Peroxiredoxin_C"/>
</dbReference>